<proteinExistence type="inferred from homology"/>
<comment type="similarity">
    <text evidence="2 6">Belongs to the flagella basal body rod proteins family.</text>
</comment>
<comment type="function">
    <text evidence="5 6">Structural component of flagellum, the bacterial motility apparatus. Part of the rod structure of flagellar basal body.</text>
</comment>
<dbReference type="PANTHER" id="PTHR30435:SF12">
    <property type="entry name" value="FLAGELLAR BASAL BODY ROD PROTEIN FLGB"/>
    <property type="match status" value="1"/>
</dbReference>
<comment type="subcellular location">
    <subcellularLocation>
        <location evidence="1 6">Bacterial flagellum basal body</location>
    </subcellularLocation>
</comment>
<dbReference type="EMBL" id="JACNJZ010000031">
    <property type="protein sequence ID" value="MBC8316410.1"/>
    <property type="molecule type" value="Genomic_DNA"/>
</dbReference>
<sequence length="128" mass="14461">MPINKLFSGSLPLLEQALNVRMEKQGLIQSNIANLETPGYSVQDFSFEDVMKSVRNNAGQVARTHTKHMALDPVEVGRARDFSSENRPPDLDEEMMKLSENQLMYEVTTRLMTKKLEGLKYAIDEGGK</sequence>
<evidence type="ECO:0000256" key="6">
    <source>
        <dbReference type="PIRNR" id="PIRNR002889"/>
    </source>
</evidence>
<gene>
    <name evidence="7" type="primary">flgB</name>
    <name evidence="7" type="ORF">H8E41_00795</name>
</gene>
<protein>
    <recommendedName>
        <fullName evidence="3 6">Flagellar basal body rod protein FlgB</fullName>
    </recommendedName>
</protein>
<evidence type="ECO:0000256" key="1">
    <source>
        <dbReference type="ARBA" id="ARBA00004117"/>
    </source>
</evidence>
<reference evidence="7 8" key="1">
    <citation type="submission" date="2020-08" db="EMBL/GenBank/DDBJ databases">
        <title>Bridging the membrane lipid divide: bacteria of the FCB group superphylum have the potential to synthesize archaeal ether lipids.</title>
        <authorList>
            <person name="Villanueva L."/>
            <person name="Von Meijenfeldt F.A.B."/>
            <person name="Westbye A.B."/>
            <person name="Yadav S."/>
            <person name="Hopmans E.C."/>
            <person name="Dutilh B.E."/>
            <person name="Sinninghe Damste J.S."/>
        </authorList>
    </citation>
    <scope>NUCLEOTIDE SEQUENCE [LARGE SCALE GENOMIC DNA]</scope>
    <source>
        <strain evidence="7">NIOZ-UU47</strain>
    </source>
</reference>
<organism evidence="7 8">
    <name type="scientific">Candidatus Desulfobia pelagia</name>
    <dbReference type="NCBI Taxonomy" id="2841692"/>
    <lineage>
        <taxon>Bacteria</taxon>
        <taxon>Pseudomonadati</taxon>
        <taxon>Thermodesulfobacteriota</taxon>
        <taxon>Desulfobulbia</taxon>
        <taxon>Desulfobulbales</taxon>
        <taxon>Desulfobulbaceae</taxon>
        <taxon>Candidatus Desulfobia</taxon>
    </lineage>
</organism>
<evidence type="ECO:0000313" key="8">
    <source>
        <dbReference type="Proteomes" id="UP000614424"/>
    </source>
</evidence>
<dbReference type="AlphaFoldDB" id="A0A8J6N9Y4"/>
<evidence type="ECO:0000313" key="7">
    <source>
        <dbReference type="EMBL" id="MBC8316410.1"/>
    </source>
</evidence>
<comment type="subunit">
    <text evidence="6">The basal body constitutes a major portion of the flagellar organelle and consists of a number of rings mounted on a central rod.</text>
</comment>
<keyword evidence="7" id="KW-0966">Cell projection</keyword>
<evidence type="ECO:0000256" key="4">
    <source>
        <dbReference type="ARBA" id="ARBA00023143"/>
    </source>
</evidence>
<dbReference type="InterPro" id="IPR006300">
    <property type="entry name" value="FlgB"/>
</dbReference>
<dbReference type="GO" id="GO:0030694">
    <property type="term" value="C:bacterial-type flagellum basal body, rod"/>
    <property type="evidence" value="ECO:0007669"/>
    <property type="project" value="InterPro"/>
</dbReference>
<dbReference type="NCBIfam" id="TIGR01396">
    <property type="entry name" value="FlgB"/>
    <property type="match status" value="1"/>
</dbReference>
<keyword evidence="4 6" id="KW-0975">Bacterial flagellum</keyword>
<accession>A0A8J6N9Y4</accession>
<keyword evidence="7" id="KW-0282">Flagellum</keyword>
<keyword evidence="7" id="KW-0969">Cilium</keyword>
<evidence type="ECO:0000256" key="5">
    <source>
        <dbReference type="ARBA" id="ARBA00024934"/>
    </source>
</evidence>
<dbReference type="Proteomes" id="UP000614424">
    <property type="component" value="Unassembled WGS sequence"/>
</dbReference>
<name>A0A8J6N9Y4_9BACT</name>
<dbReference type="PANTHER" id="PTHR30435">
    <property type="entry name" value="FLAGELLAR PROTEIN"/>
    <property type="match status" value="1"/>
</dbReference>
<comment type="caution">
    <text evidence="7">The sequence shown here is derived from an EMBL/GenBank/DDBJ whole genome shotgun (WGS) entry which is preliminary data.</text>
</comment>
<evidence type="ECO:0000256" key="2">
    <source>
        <dbReference type="ARBA" id="ARBA00009677"/>
    </source>
</evidence>
<dbReference type="PIRSF" id="PIRSF002889">
    <property type="entry name" value="Rod_FlgB"/>
    <property type="match status" value="1"/>
</dbReference>
<dbReference type="GO" id="GO:0071978">
    <property type="term" value="P:bacterial-type flagellum-dependent swarming motility"/>
    <property type="evidence" value="ECO:0007669"/>
    <property type="project" value="TreeGrafter"/>
</dbReference>
<evidence type="ECO:0000256" key="3">
    <source>
        <dbReference type="ARBA" id="ARBA00014376"/>
    </source>
</evidence>